<sequence>MLPFFFRRMKASIYRTLQVFAPECDTSEFCHLSQTNACLMSQL</sequence>
<accession>A0A0A9AN44</accession>
<evidence type="ECO:0000313" key="1">
    <source>
        <dbReference type="EMBL" id="JAD51303.1"/>
    </source>
</evidence>
<reference evidence="1" key="1">
    <citation type="submission" date="2014-09" db="EMBL/GenBank/DDBJ databases">
        <authorList>
            <person name="Magalhaes I.L.F."/>
            <person name="Oliveira U."/>
            <person name="Santos F.R."/>
            <person name="Vidigal T.H.D.A."/>
            <person name="Brescovit A.D."/>
            <person name="Santos A.J."/>
        </authorList>
    </citation>
    <scope>NUCLEOTIDE SEQUENCE</scope>
    <source>
        <tissue evidence="1">Shoot tissue taken approximately 20 cm above the soil surface</tissue>
    </source>
</reference>
<dbReference type="AlphaFoldDB" id="A0A0A9AN44"/>
<protein>
    <submittedName>
        <fullName evidence="1">TOPII</fullName>
    </submittedName>
</protein>
<reference evidence="1" key="2">
    <citation type="journal article" date="2015" name="Data Brief">
        <title>Shoot transcriptome of the giant reed, Arundo donax.</title>
        <authorList>
            <person name="Barrero R.A."/>
            <person name="Guerrero F.D."/>
            <person name="Moolhuijzen P."/>
            <person name="Goolsby J.A."/>
            <person name="Tidwell J."/>
            <person name="Bellgard S.E."/>
            <person name="Bellgard M.I."/>
        </authorList>
    </citation>
    <scope>NUCLEOTIDE SEQUENCE</scope>
    <source>
        <tissue evidence="1">Shoot tissue taken approximately 20 cm above the soil surface</tissue>
    </source>
</reference>
<dbReference type="EMBL" id="GBRH01246592">
    <property type="protein sequence ID" value="JAD51303.1"/>
    <property type="molecule type" value="Transcribed_RNA"/>
</dbReference>
<proteinExistence type="predicted"/>
<organism evidence="1">
    <name type="scientific">Arundo donax</name>
    <name type="common">Giant reed</name>
    <name type="synonym">Donax arundinaceus</name>
    <dbReference type="NCBI Taxonomy" id="35708"/>
    <lineage>
        <taxon>Eukaryota</taxon>
        <taxon>Viridiplantae</taxon>
        <taxon>Streptophyta</taxon>
        <taxon>Embryophyta</taxon>
        <taxon>Tracheophyta</taxon>
        <taxon>Spermatophyta</taxon>
        <taxon>Magnoliopsida</taxon>
        <taxon>Liliopsida</taxon>
        <taxon>Poales</taxon>
        <taxon>Poaceae</taxon>
        <taxon>PACMAD clade</taxon>
        <taxon>Arundinoideae</taxon>
        <taxon>Arundineae</taxon>
        <taxon>Arundo</taxon>
    </lineage>
</organism>
<name>A0A0A9AN44_ARUDO</name>